<dbReference type="AlphaFoldDB" id="A0A2R6NRH9"/>
<name>A0A2R6NRH9_9APHY</name>
<dbReference type="SMART" id="SM00219">
    <property type="entry name" value="TyrKc"/>
    <property type="match status" value="1"/>
</dbReference>
<gene>
    <name evidence="2" type="ORF">PHLCEN_2v9212</name>
</gene>
<reference evidence="2 3" key="1">
    <citation type="submission" date="2018-02" db="EMBL/GenBank/DDBJ databases">
        <title>Genome sequence of the basidiomycete white-rot fungus Phlebia centrifuga.</title>
        <authorList>
            <person name="Granchi Z."/>
            <person name="Peng M."/>
            <person name="de Vries R.P."/>
            <person name="Hilden K."/>
            <person name="Makela M.R."/>
            <person name="Grigoriev I."/>
            <person name="Riley R."/>
        </authorList>
    </citation>
    <scope>NUCLEOTIDE SEQUENCE [LARGE SCALE GENOMIC DNA]</scope>
    <source>
        <strain evidence="2 3">FBCC195</strain>
    </source>
</reference>
<dbReference type="EMBL" id="MLYV02000906">
    <property type="protein sequence ID" value="PSR75349.1"/>
    <property type="molecule type" value="Genomic_DNA"/>
</dbReference>
<dbReference type="InterPro" id="IPR011009">
    <property type="entry name" value="Kinase-like_dom_sf"/>
</dbReference>
<evidence type="ECO:0000313" key="2">
    <source>
        <dbReference type="EMBL" id="PSR75349.1"/>
    </source>
</evidence>
<dbReference type="InterPro" id="IPR051681">
    <property type="entry name" value="Ser/Thr_Kinases-Pseudokinases"/>
</dbReference>
<dbReference type="STRING" id="98765.A0A2R6NRH9"/>
<protein>
    <recommendedName>
        <fullName evidence="1">Tyrosine-protein kinase catalytic domain-containing protein</fullName>
    </recommendedName>
</protein>
<organism evidence="2 3">
    <name type="scientific">Hermanssonia centrifuga</name>
    <dbReference type="NCBI Taxonomy" id="98765"/>
    <lineage>
        <taxon>Eukaryota</taxon>
        <taxon>Fungi</taxon>
        <taxon>Dikarya</taxon>
        <taxon>Basidiomycota</taxon>
        <taxon>Agaricomycotina</taxon>
        <taxon>Agaricomycetes</taxon>
        <taxon>Polyporales</taxon>
        <taxon>Meruliaceae</taxon>
        <taxon>Hermanssonia</taxon>
    </lineage>
</organism>
<sequence>MDLSPGQEHITFALSRSAPRTQAFLDLIEKVFRREAAIWRHLKHSNVLPFLGIDDSLFPGATCMVSPWMRNGSLQEYSAARDRPLLDSEVHRLMYDGRKPFKDRKSYQILAAVLHGERPPRNSSQRPIPDQMWKLMSACWAQQHDIRPTASIVKRYLAIGWYRSPSSLKKAVQPKLELHPLLLPQPALNHFIDNSCGSPFLIWNMLLPPDKLNKPNTCSHRVWMEGRYSAATWPRVGFLKFTSRHFPWELTVTAGSPEIGLTCGDVIEQIYSFMNIPITQQEQDGASPRQRIVLSNTYWRNRAEDSSFLSPQQEVSRCDWLGPCTMFGGLMEVHPGGDSWEGTEDEQHPIFELKCTK</sequence>
<dbReference type="Pfam" id="PF20415">
    <property type="entry name" value="DUF6699"/>
    <property type="match status" value="1"/>
</dbReference>
<dbReference type="PANTHER" id="PTHR44329">
    <property type="entry name" value="SERINE/THREONINE-PROTEIN KINASE TNNI3K-RELATED"/>
    <property type="match status" value="1"/>
</dbReference>
<dbReference type="Gene3D" id="1.10.510.10">
    <property type="entry name" value="Transferase(Phosphotransferase) domain 1"/>
    <property type="match status" value="2"/>
</dbReference>
<evidence type="ECO:0000313" key="3">
    <source>
        <dbReference type="Proteomes" id="UP000186601"/>
    </source>
</evidence>
<dbReference type="Proteomes" id="UP000186601">
    <property type="component" value="Unassembled WGS sequence"/>
</dbReference>
<evidence type="ECO:0000259" key="1">
    <source>
        <dbReference type="SMART" id="SM00219"/>
    </source>
</evidence>
<dbReference type="OrthoDB" id="3352225at2759"/>
<accession>A0A2R6NRH9</accession>
<feature type="domain" description="Tyrosine-protein kinase catalytic" evidence="1">
    <location>
        <begin position="10"/>
        <end position="157"/>
    </location>
</feature>
<dbReference type="InterPro" id="IPR001245">
    <property type="entry name" value="Ser-Thr/Tyr_kinase_cat_dom"/>
</dbReference>
<dbReference type="InterPro" id="IPR046522">
    <property type="entry name" value="DUF6699"/>
</dbReference>
<proteinExistence type="predicted"/>
<dbReference type="GO" id="GO:0004674">
    <property type="term" value="F:protein serine/threonine kinase activity"/>
    <property type="evidence" value="ECO:0007669"/>
    <property type="project" value="TreeGrafter"/>
</dbReference>
<dbReference type="GO" id="GO:0004713">
    <property type="term" value="F:protein tyrosine kinase activity"/>
    <property type="evidence" value="ECO:0007669"/>
    <property type="project" value="InterPro"/>
</dbReference>
<comment type="caution">
    <text evidence="2">The sequence shown here is derived from an EMBL/GenBank/DDBJ whole genome shotgun (WGS) entry which is preliminary data.</text>
</comment>
<dbReference type="Pfam" id="PF07714">
    <property type="entry name" value="PK_Tyr_Ser-Thr"/>
    <property type="match status" value="1"/>
</dbReference>
<dbReference type="SUPFAM" id="SSF56112">
    <property type="entry name" value="Protein kinase-like (PK-like)"/>
    <property type="match status" value="1"/>
</dbReference>
<dbReference type="InterPro" id="IPR020635">
    <property type="entry name" value="Tyr_kinase_cat_dom"/>
</dbReference>
<keyword evidence="3" id="KW-1185">Reference proteome</keyword>